<evidence type="ECO:0000313" key="2">
    <source>
        <dbReference type="EMBL" id="WVZ90107.1"/>
    </source>
</evidence>
<protein>
    <submittedName>
        <fullName evidence="2">Uncharacterized protein</fullName>
    </submittedName>
</protein>
<sequence>MEENDDPETSTGAAKEKAPSKTLPHEFYDSTVLPFPQRNKKAAADEQYSKFVEVIKKLYANIPH</sequence>
<gene>
    <name evidence="2" type="ORF">U9M48_036437</name>
</gene>
<reference evidence="2 3" key="1">
    <citation type="submission" date="2024-02" db="EMBL/GenBank/DDBJ databases">
        <title>High-quality chromosome-scale genome assembly of Pensacola bahiagrass (Paspalum notatum Flugge var. saurae).</title>
        <authorList>
            <person name="Vega J.M."/>
            <person name="Podio M."/>
            <person name="Orjuela J."/>
            <person name="Siena L.A."/>
            <person name="Pessino S.C."/>
            <person name="Combes M.C."/>
            <person name="Mariac C."/>
            <person name="Albertini E."/>
            <person name="Pupilli F."/>
            <person name="Ortiz J.P.A."/>
            <person name="Leblanc O."/>
        </authorList>
    </citation>
    <scope>NUCLEOTIDE SEQUENCE [LARGE SCALE GENOMIC DNA]</scope>
    <source>
        <strain evidence="2">R1</strain>
        <tissue evidence="2">Leaf</tissue>
    </source>
</reference>
<organism evidence="2 3">
    <name type="scientific">Paspalum notatum var. saurae</name>
    <dbReference type="NCBI Taxonomy" id="547442"/>
    <lineage>
        <taxon>Eukaryota</taxon>
        <taxon>Viridiplantae</taxon>
        <taxon>Streptophyta</taxon>
        <taxon>Embryophyta</taxon>
        <taxon>Tracheophyta</taxon>
        <taxon>Spermatophyta</taxon>
        <taxon>Magnoliopsida</taxon>
        <taxon>Liliopsida</taxon>
        <taxon>Poales</taxon>
        <taxon>Poaceae</taxon>
        <taxon>PACMAD clade</taxon>
        <taxon>Panicoideae</taxon>
        <taxon>Andropogonodae</taxon>
        <taxon>Paspaleae</taxon>
        <taxon>Paspalinae</taxon>
        <taxon>Paspalum</taxon>
    </lineage>
</organism>
<keyword evidence="3" id="KW-1185">Reference proteome</keyword>
<evidence type="ECO:0000256" key="1">
    <source>
        <dbReference type="SAM" id="MobiDB-lite"/>
    </source>
</evidence>
<dbReference type="Proteomes" id="UP001341281">
    <property type="component" value="Chromosome 08"/>
</dbReference>
<dbReference type="AlphaFoldDB" id="A0AAQ3UHI0"/>
<feature type="compositionally biased region" description="Basic and acidic residues" evidence="1">
    <location>
        <begin position="14"/>
        <end position="28"/>
    </location>
</feature>
<feature type="region of interest" description="Disordered" evidence="1">
    <location>
        <begin position="1"/>
        <end position="32"/>
    </location>
</feature>
<accession>A0AAQ3UHI0</accession>
<evidence type="ECO:0000313" key="3">
    <source>
        <dbReference type="Proteomes" id="UP001341281"/>
    </source>
</evidence>
<dbReference type="EMBL" id="CP144752">
    <property type="protein sequence ID" value="WVZ90107.1"/>
    <property type="molecule type" value="Genomic_DNA"/>
</dbReference>
<proteinExistence type="predicted"/>
<name>A0AAQ3UHI0_PASNO</name>